<organism evidence="1 2">
    <name type="scientific">Sphingobacterium gobiense</name>
    <dbReference type="NCBI Taxonomy" id="1382456"/>
    <lineage>
        <taxon>Bacteria</taxon>
        <taxon>Pseudomonadati</taxon>
        <taxon>Bacteroidota</taxon>
        <taxon>Sphingobacteriia</taxon>
        <taxon>Sphingobacteriales</taxon>
        <taxon>Sphingobacteriaceae</taxon>
        <taxon>Sphingobacterium</taxon>
    </lineage>
</organism>
<dbReference type="AlphaFoldDB" id="A0A2S9JVP5"/>
<dbReference type="OrthoDB" id="705971at2"/>
<evidence type="ECO:0000313" key="2">
    <source>
        <dbReference type="Proteomes" id="UP000238642"/>
    </source>
</evidence>
<name>A0A2S9JVP5_9SPHI</name>
<dbReference type="PROSITE" id="PS51257">
    <property type="entry name" value="PROKAR_LIPOPROTEIN"/>
    <property type="match status" value="1"/>
</dbReference>
<dbReference type="Proteomes" id="UP000238642">
    <property type="component" value="Unassembled WGS sequence"/>
</dbReference>
<protein>
    <submittedName>
        <fullName evidence="1">Uncharacterized protein</fullName>
    </submittedName>
</protein>
<sequence length="231" mass="25875">MLTMYRYIKQMTISLLVFTGISCDDADELLNQHIKDGPIIYAGKIAELEVRSGYEKVGVRILPVEDVNRAHCVLRWNAASGNPDSVKVNYVPENYDEDLDSYYAELDMSGIEGNVLIEAWNVDAFGNRSLLTDQGGFVYGPNYVGTLLHATPRFISDGQTIEFDNRVGVVDNLVSYEQSNGQFTEEVRVVERLELHDAKPGGVVRSKTRYLINESDIDTLVTPSYLETVIP</sequence>
<gene>
    <name evidence="1" type="ORF">C5749_09105</name>
</gene>
<keyword evidence="2" id="KW-1185">Reference proteome</keyword>
<accession>A0A2S9JVP5</accession>
<dbReference type="Pfam" id="PF16389">
    <property type="entry name" value="DUF4998"/>
    <property type="match status" value="1"/>
</dbReference>
<evidence type="ECO:0000313" key="1">
    <source>
        <dbReference type="EMBL" id="PRD57330.1"/>
    </source>
</evidence>
<reference evidence="1 2" key="1">
    <citation type="submission" date="2018-02" db="EMBL/GenBank/DDBJ databases">
        <title>The draft genome of Sphingobacterium gobiense H7.</title>
        <authorList>
            <person name="Li L."/>
            <person name="Liu L."/>
            <person name="Zhang X."/>
            <person name="Wang T."/>
            <person name="Liang L."/>
        </authorList>
    </citation>
    <scope>NUCLEOTIDE SEQUENCE [LARGE SCALE GENOMIC DNA]</scope>
    <source>
        <strain evidence="1 2">ACCC 05757</strain>
    </source>
</reference>
<proteinExistence type="predicted"/>
<comment type="caution">
    <text evidence="1">The sequence shown here is derived from an EMBL/GenBank/DDBJ whole genome shotgun (WGS) entry which is preliminary data.</text>
</comment>
<dbReference type="EMBL" id="PVBS01000001">
    <property type="protein sequence ID" value="PRD57330.1"/>
    <property type="molecule type" value="Genomic_DNA"/>
</dbReference>